<dbReference type="PATRIC" id="fig|1398.25.peg.3224"/>
<dbReference type="GO" id="GO:0005524">
    <property type="term" value="F:ATP binding"/>
    <property type="evidence" value="ECO:0007669"/>
    <property type="project" value="UniProtKB-KW"/>
</dbReference>
<dbReference type="SMART" id="SM00382">
    <property type="entry name" value="AAA"/>
    <property type="match status" value="1"/>
</dbReference>
<dbReference type="AlphaFoldDB" id="A0A150KJG0"/>
<dbReference type="PANTHER" id="PTHR32071:SF57">
    <property type="entry name" value="C4-DICARBOXYLATE TRANSPORT TRANSCRIPTIONAL REGULATORY PROTEIN DCTD"/>
    <property type="match status" value="1"/>
</dbReference>
<proteinExistence type="predicted"/>
<dbReference type="InterPro" id="IPR003593">
    <property type="entry name" value="AAA+_ATPase"/>
</dbReference>
<keyword evidence="2" id="KW-0067">ATP-binding</keyword>
<feature type="region of interest" description="Disordered" evidence="5">
    <location>
        <begin position="486"/>
        <end position="507"/>
    </location>
</feature>
<dbReference type="PANTHER" id="PTHR32071">
    <property type="entry name" value="TRANSCRIPTIONAL REGULATORY PROTEIN"/>
    <property type="match status" value="1"/>
</dbReference>
<dbReference type="FunFam" id="3.40.50.300:FF:000006">
    <property type="entry name" value="DNA-binding transcriptional regulator NtrC"/>
    <property type="match status" value="1"/>
</dbReference>
<evidence type="ECO:0000256" key="2">
    <source>
        <dbReference type="ARBA" id="ARBA00022840"/>
    </source>
</evidence>
<evidence type="ECO:0000256" key="4">
    <source>
        <dbReference type="ARBA" id="ARBA00023163"/>
    </source>
</evidence>
<dbReference type="SUPFAM" id="SSF52540">
    <property type="entry name" value="P-loop containing nucleoside triphosphate hydrolases"/>
    <property type="match status" value="1"/>
</dbReference>
<evidence type="ECO:0000313" key="7">
    <source>
        <dbReference type="EMBL" id="KYC73338.1"/>
    </source>
</evidence>
<dbReference type="RefSeq" id="WP_061574162.1">
    <property type="nucleotide sequence ID" value="NZ_LQYI01000007.1"/>
</dbReference>
<dbReference type="Pfam" id="PF00158">
    <property type="entry name" value="Sigma54_activat"/>
    <property type="match status" value="1"/>
</dbReference>
<dbReference type="Gene3D" id="1.10.8.60">
    <property type="match status" value="1"/>
</dbReference>
<evidence type="ECO:0000256" key="3">
    <source>
        <dbReference type="ARBA" id="ARBA00023015"/>
    </source>
</evidence>
<dbReference type="InterPro" id="IPR002078">
    <property type="entry name" value="Sigma_54_int"/>
</dbReference>
<dbReference type="PROSITE" id="PS50045">
    <property type="entry name" value="SIGMA54_INTERACT_4"/>
    <property type="match status" value="1"/>
</dbReference>
<gene>
    <name evidence="7" type="ORF">B4099_0964</name>
</gene>
<evidence type="ECO:0000256" key="5">
    <source>
        <dbReference type="SAM" id="MobiDB-lite"/>
    </source>
</evidence>
<dbReference type="Gene3D" id="1.10.10.60">
    <property type="entry name" value="Homeodomain-like"/>
    <property type="match status" value="1"/>
</dbReference>
<evidence type="ECO:0000313" key="8">
    <source>
        <dbReference type="Proteomes" id="UP000075304"/>
    </source>
</evidence>
<accession>A0A150KJG0</accession>
<dbReference type="Proteomes" id="UP000075304">
    <property type="component" value="Unassembled WGS sequence"/>
</dbReference>
<dbReference type="GO" id="GO:0006355">
    <property type="term" value="P:regulation of DNA-templated transcription"/>
    <property type="evidence" value="ECO:0007669"/>
    <property type="project" value="InterPro"/>
</dbReference>
<dbReference type="InterPro" id="IPR013767">
    <property type="entry name" value="PAS_fold"/>
</dbReference>
<dbReference type="InterPro" id="IPR027417">
    <property type="entry name" value="P-loop_NTPase"/>
</dbReference>
<dbReference type="Pfam" id="PF00989">
    <property type="entry name" value="PAS"/>
    <property type="match status" value="1"/>
</dbReference>
<dbReference type="InterPro" id="IPR025944">
    <property type="entry name" value="Sigma_54_int_dom_CS"/>
</dbReference>
<dbReference type="Gene3D" id="3.40.50.300">
    <property type="entry name" value="P-loop containing nucleotide triphosphate hydrolases"/>
    <property type="match status" value="1"/>
</dbReference>
<dbReference type="Gene3D" id="3.30.450.20">
    <property type="entry name" value="PAS domain"/>
    <property type="match status" value="1"/>
</dbReference>
<dbReference type="EMBL" id="LQYI01000007">
    <property type="protein sequence ID" value="KYC73338.1"/>
    <property type="molecule type" value="Genomic_DNA"/>
</dbReference>
<keyword evidence="3" id="KW-0805">Transcription regulation</keyword>
<evidence type="ECO:0000259" key="6">
    <source>
        <dbReference type="PROSITE" id="PS50045"/>
    </source>
</evidence>
<sequence>MPYTEFEQSLNEAFFSATPGFVEIKEKDALLQCEGLDQAYIKEMFKSGVRMDAGREEAESVCYFPIVQEMKVVSVLLLRPKQGEKERFARDIQYLKLLSELACQWVAEKLERETWQKMFGEIHLETRKLIQSITEPFCLVDQDGLIQEMNEHMASLFRKRRTTLMGEKIMQYITKEKWESIKSRNEKDEMVVQVPGNQGEAYFATIQPVKSKQGIVSYMILLKSKKTEKPEQAGRRLYHFEDILGVSEILKQTIQSAKRVSKSDVTIMLRGESGTGKEMFAQAIHHESERKDQPFVALNCAAIPENLLESELFGYEKGAFTGAEKEKPGRFELANHGTLFLDEIGDMSLYLQAKILRVLQEKTLERIGSNKSRKIDVRIITATHRNLEELIRKGEFREDLYYRISVIPIYIPPLRARKEDLSVLIEHFTRKYSKDLNKHPKSLAAETLDRLMQYDWPGNIRELQNVVRHFVELEIGDTVTLESLPSSLQTGSKSLPPSVKKSARTNHYQTRLDKRQVLELLERNGRSTEGKKKTAADLGISLATLYRYLKKMQG</sequence>
<dbReference type="InterPro" id="IPR025662">
    <property type="entry name" value="Sigma_54_int_dom_ATP-bd_1"/>
</dbReference>
<dbReference type="InterPro" id="IPR058031">
    <property type="entry name" value="AAA_lid_NorR"/>
</dbReference>
<feature type="compositionally biased region" description="Polar residues" evidence="5">
    <location>
        <begin position="486"/>
        <end position="495"/>
    </location>
</feature>
<keyword evidence="4" id="KW-0804">Transcription</keyword>
<dbReference type="PROSITE" id="PS00675">
    <property type="entry name" value="SIGMA54_INTERACT_1"/>
    <property type="match status" value="1"/>
</dbReference>
<dbReference type="Pfam" id="PF25601">
    <property type="entry name" value="AAA_lid_14"/>
    <property type="match status" value="1"/>
</dbReference>
<organism evidence="7 8">
    <name type="scientific">Heyndrickxia coagulans</name>
    <name type="common">Weizmannia coagulans</name>
    <dbReference type="NCBI Taxonomy" id="1398"/>
    <lineage>
        <taxon>Bacteria</taxon>
        <taxon>Bacillati</taxon>
        <taxon>Bacillota</taxon>
        <taxon>Bacilli</taxon>
        <taxon>Bacillales</taxon>
        <taxon>Bacillaceae</taxon>
        <taxon>Heyndrickxia</taxon>
    </lineage>
</organism>
<keyword evidence="1" id="KW-0547">Nucleotide-binding</keyword>
<feature type="domain" description="Sigma-54 factor interaction" evidence="6">
    <location>
        <begin position="243"/>
        <end position="472"/>
    </location>
</feature>
<dbReference type="CDD" id="cd00009">
    <property type="entry name" value="AAA"/>
    <property type="match status" value="1"/>
</dbReference>
<comment type="caution">
    <text evidence="7">The sequence shown here is derived from an EMBL/GenBank/DDBJ whole genome shotgun (WGS) entry which is preliminary data.</text>
</comment>
<protein>
    <recommendedName>
        <fullName evidence="6">Sigma-54 factor interaction domain-containing protein</fullName>
    </recommendedName>
</protein>
<dbReference type="InterPro" id="IPR035965">
    <property type="entry name" value="PAS-like_dom_sf"/>
</dbReference>
<evidence type="ECO:0000256" key="1">
    <source>
        <dbReference type="ARBA" id="ARBA00022741"/>
    </source>
</evidence>
<dbReference type="PROSITE" id="PS00688">
    <property type="entry name" value="SIGMA54_INTERACT_3"/>
    <property type="match status" value="1"/>
</dbReference>
<dbReference type="SUPFAM" id="SSF55785">
    <property type="entry name" value="PYP-like sensor domain (PAS domain)"/>
    <property type="match status" value="1"/>
</dbReference>
<reference evidence="7 8" key="1">
    <citation type="submission" date="2016-01" db="EMBL/GenBank/DDBJ databases">
        <title>Genome Sequences of Twelve Sporeforming Bacillus Species Isolated from Foods.</title>
        <authorList>
            <person name="Berendsen E.M."/>
            <person name="Wells-Bennik M.H."/>
            <person name="Krawcyk A.O."/>
            <person name="De Jong A."/>
            <person name="Holsappel S."/>
            <person name="Eijlander R.T."/>
            <person name="Kuipers O.P."/>
        </authorList>
    </citation>
    <scope>NUCLEOTIDE SEQUENCE [LARGE SCALE GENOMIC DNA]</scope>
    <source>
        <strain evidence="7 8">B4099</strain>
    </source>
</reference>
<name>A0A150KJG0_HEYCO</name>